<evidence type="ECO:0000256" key="1">
    <source>
        <dbReference type="SAM" id="MobiDB-lite"/>
    </source>
</evidence>
<protein>
    <submittedName>
        <fullName evidence="2">Uncharacterized protein</fullName>
    </submittedName>
</protein>
<organism evidence="2 3">
    <name type="scientific">Stylosanthes scabra</name>
    <dbReference type="NCBI Taxonomy" id="79078"/>
    <lineage>
        <taxon>Eukaryota</taxon>
        <taxon>Viridiplantae</taxon>
        <taxon>Streptophyta</taxon>
        <taxon>Embryophyta</taxon>
        <taxon>Tracheophyta</taxon>
        <taxon>Spermatophyta</taxon>
        <taxon>Magnoliopsida</taxon>
        <taxon>eudicotyledons</taxon>
        <taxon>Gunneridae</taxon>
        <taxon>Pentapetalae</taxon>
        <taxon>rosids</taxon>
        <taxon>fabids</taxon>
        <taxon>Fabales</taxon>
        <taxon>Fabaceae</taxon>
        <taxon>Papilionoideae</taxon>
        <taxon>50 kb inversion clade</taxon>
        <taxon>dalbergioids sensu lato</taxon>
        <taxon>Dalbergieae</taxon>
        <taxon>Pterocarpus clade</taxon>
        <taxon>Stylosanthes</taxon>
    </lineage>
</organism>
<keyword evidence="3" id="KW-1185">Reference proteome</keyword>
<feature type="region of interest" description="Disordered" evidence="1">
    <location>
        <begin position="54"/>
        <end position="78"/>
    </location>
</feature>
<gene>
    <name evidence="2" type="ORF">PIB30_060521</name>
</gene>
<evidence type="ECO:0000313" key="3">
    <source>
        <dbReference type="Proteomes" id="UP001341840"/>
    </source>
</evidence>
<reference evidence="2 3" key="1">
    <citation type="journal article" date="2023" name="Plants (Basel)">
        <title>Bridging the Gap: Combining Genomics and Transcriptomics Approaches to Understand Stylosanthes scabra, an Orphan Legume from the Brazilian Caatinga.</title>
        <authorList>
            <person name="Ferreira-Neto J.R.C."/>
            <person name="da Silva M.D."/>
            <person name="Binneck E."/>
            <person name="de Melo N.F."/>
            <person name="da Silva R.H."/>
            <person name="de Melo A.L.T.M."/>
            <person name="Pandolfi V."/>
            <person name="Bustamante F.O."/>
            <person name="Brasileiro-Vidal A.C."/>
            <person name="Benko-Iseppon A.M."/>
        </authorList>
    </citation>
    <scope>NUCLEOTIDE SEQUENCE [LARGE SCALE GENOMIC DNA]</scope>
    <source>
        <tissue evidence="2">Leaves</tissue>
    </source>
</reference>
<sequence>MELLDAATLSSCYTLKCRYNIEEWGQDQLDEFRKKIVAKLILSKENTVRVEAINQSNKMGRQTKPSAPEKSLCSSFYS</sequence>
<dbReference type="EMBL" id="JASCZI010091157">
    <property type="protein sequence ID" value="MED6149238.1"/>
    <property type="molecule type" value="Genomic_DNA"/>
</dbReference>
<proteinExistence type="predicted"/>
<feature type="compositionally biased region" description="Polar residues" evidence="1">
    <location>
        <begin position="54"/>
        <end position="65"/>
    </location>
</feature>
<comment type="caution">
    <text evidence="2">The sequence shown here is derived from an EMBL/GenBank/DDBJ whole genome shotgun (WGS) entry which is preliminary data.</text>
</comment>
<accession>A0ABU6TN01</accession>
<dbReference type="Proteomes" id="UP001341840">
    <property type="component" value="Unassembled WGS sequence"/>
</dbReference>
<name>A0ABU6TN01_9FABA</name>
<evidence type="ECO:0000313" key="2">
    <source>
        <dbReference type="EMBL" id="MED6149238.1"/>
    </source>
</evidence>